<dbReference type="STRING" id="1056495.Calag_1245"/>
<dbReference type="GO" id="GO:0003700">
    <property type="term" value="F:DNA-binding transcription factor activity"/>
    <property type="evidence" value="ECO:0007669"/>
    <property type="project" value="InterPro"/>
</dbReference>
<proteinExistence type="predicted"/>
<evidence type="ECO:0000313" key="1">
    <source>
        <dbReference type="EMBL" id="AFZ70962.1"/>
    </source>
</evidence>
<dbReference type="GO" id="GO:1900376">
    <property type="term" value="P:regulation of secondary metabolite biosynthetic process"/>
    <property type="evidence" value="ECO:0007669"/>
    <property type="project" value="TreeGrafter"/>
</dbReference>
<dbReference type="RefSeq" id="WP_015232859.1">
    <property type="nucleotide sequence ID" value="NC_019791.1"/>
</dbReference>
<dbReference type="OrthoDB" id="21318at2157"/>
<dbReference type="HOGENOM" id="CLU_096072_4_4_2"/>
<dbReference type="PANTHER" id="PTHR33202:SF7">
    <property type="entry name" value="FERRIC UPTAKE REGULATION PROTEIN"/>
    <property type="match status" value="1"/>
</dbReference>
<reference evidence="2" key="1">
    <citation type="submission" date="2012-03" db="EMBL/GenBank/DDBJ databases">
        <title>Complete genome of Caldisphaera lagunensis DSM 15908.</title>
        <authorList>
            <person name="Lucas S."/>
            <person name="Copeland A."/>
            <person name="Lapidus A."/>
            <person name="Glavina del Rio T."/>
            <person name="Dalin E."/>
            <person name="Tice H."/>
            <person name="Bruce D."/>
            <person name="Goodwin L."/>
            <person name="Pitluck S."/>
            <person name="Peters L."/>
            <person name="Mikhailova N."/>
            <person name="Teshima H."/>
            <person name="Kyrpides N."/>
            <person name="Mavromatis K."/>
            <person name="Ivanova N."/>
            <person name="Brettin T."/>
            <person name="Detter J.C."/>
            <person name="Han C."/>
            <person name="Larimer F."/>
            <person name="Land M."/>
            <person name="Hauser L."/>
            <person name="Markowitz V."/>
            <person name="Cheng J.-F."/>
            <person name="Hugenholtz P."/>
            <person name="Woyke T."/>
            <person name="Wu D."/>
            <person name="Spring S."/>
            <person name="Schroeder M."/>
            <person name="Brambilla E."/>
            <person name="Klenk H.-P."/>
            <person name="Eisen J.A."/>
        </authorList>
    </citation>
    <scope>NUCLEOTIDE SEQUENCE [LARGE SCALE GENOMIC DNA]</scope>
    <source>
        <strain evidence="2">DSM 15908 / JCM 11604 / IC-154</strain>
    </source>
</reference>
<dbReference type="PANTHER" id="PTHR33202">
    <property type="entry name" value="ZINC UPTAKE REGULATION PROTEIN"/>
    <property type="match status" value="1"/>
</dbReference>
<dbReference type="InterPro" id="IPR002481">
    <property type="entry name" value="FUR"/>
</dbReference>
<sequence>MAETNFDEEMKNVLEKLSEKELRMTPQRILISKTILSMVKNHSSLKEIYDETQKVLPRVGMSTVYNTIKMLEALKIIDTFDVDGKMRIDQTFPHINIYCRNEDKIIDLDENAMEEITKILAKYGVNMNIKKILIDGKCIDS</sequence>
<dbReference type="GO" id="GO:0008270">
    <property type="term" value="F:zinc ion binding"/>
    <property type="evidence" value="ECO:0007669"/>
    <property type="project" value="TreeGrafter"/>
</dbReference>
<dbReference type="GO" id="GO:0000976">
    <property type="term" value="F:transcription cis-regulatory region binding"/>
    <property type="evidence" value="ECO:0007669"/>
    <property type="project" value="TreeGrafter"/>
</dbReference>
<accession>L0ACU2</accession>
<dbReference type="InParanoid" id="L0ACU2"/>
<dbReference type="GeneID" id="14212505"/>
<dbReference type="Gene3D" id="1.10.10.10">
    <property type="entry name" value="Winged helix-like DNA-binding domain superfamily/Winged helix DNA-binding domain"/>
    <property type="match status" value="1"/>
</dbReference>
<dbReference type="SUPFAM" id="SSF46785">
    <property type="entry name" value="Winged helix' DNA-binding domain"/>
    <property type="match status" value="1"/>
</dbReference>
<dbReference type="KEGG" id="clg:Calag_1245"/>
<dbReference type="InterPro" id="IPR036388">
    <property type="entry name" value="WH-like_DNA-bd_sf"/>
</dbReference>
<dbReference type="AlphaFoldDB" id="L0ACU2"/>
<dbReference type="InterPro" id="IPR036390">
    <property type="entry name" value="WH_DNA-bd_sf"/>
</dbReference>
<dbReference type="EMBL" id="CP003378">
    <property type="protein sequence ID" value="AFZ70962.1"/>
    <property type="molecule type" value="Genomic_DNA"/>
</dbReference>
<protein>
    <submittedName>
        <fullName evidence="1">Fe2+/Zn2+ uptake regulation protein</fullName>
    </submittedName>
</protein>
<organism evidence="1 2">
    <name type="scientific">Caldisphaera lagunensis (strain DSM 15908 / JCM 11604 / ANMR 0165 / IC-154)</name>
    <dbReference type="NCBI Taxonomy" id="1056495"/>
    <lineage>
        <taxon>Archaea</taxon>
        <taxon>Thermoproteota</taxon>
        <taxon>Thermoprotei</taxon>
        <taxon>Acidilobales</taxon>
        <taxon>Caldisphaeraceae</taxon>
        <taxon>Caldisphaera</taxon>
    </lineage>
</organism>
<name>L0ACU2_CALLD</name>
<dbReference type="Pfam" id="PF01475">
    <property type="entry name" value="FUR"/>
    <property type="match status" value="1"/>
</dbReference>
<evidence type="ECO:0000313" key="2">
    <source>
        <dbReference type="Proteomes" id="UP000010469"/>
    </source>
</evidence>
<dbReference type="Proteomes" id="UP000010469">
    <property type="component" value="Chromosome"/>
</dbReference>
<dbReference type="GO" id="GO:0045892">
    <property type="term" value="P:negative regulation of DNA-templated transcription"/>
    <property type="evidence" value="ECO:0007669"/>
    <property type="project" value="TreeGrafter"/>
</dbReference>
<dbReference type="eggNOG" id="arCOG01868">
    <property type="taxonomic scope" value="Archaea"/>
</dbReference>
<keyword evidence="2" id="KW-1185">Reference proteome</keyword>
<gene>
    <name evidence="1" type="ordered locus">Calag_1245</name>
</gene>